<sequence>MVELAILLWLLMIAVTDARTRRIPNAMVWPGLWAVGVTAITEPAVGLAALVAVSPYLLTFLAGWCGGGDVKLAFACGGLALRWDAALVTVGLAALLSLVAVSVVAITVDGRKAPQRGQAHAPALVGALIVVTDLP</sequence>
<evidence type="ECO:0000313" key="3">
    <source>
        <dbReference type="EMBL" id="SDU33564.1"/>
    </source>
</evidence>
<organism evidence="3 4">
    <name type="scientific">Gordonia westfalica</name>
    <dbReference type="NCBI Taxonomy" id="158898"/>
    <lineage>
        <taxon>Bacteria</taxon>
        <taxon>Bacillati</taxon>
        <taxon>Actinomycetota</taxon>
        <taxon>Actinomycetes</taxon>
        <taxon>Mycobacteriales</taxon>
        <taxon>Gordoniaceae</taxon>
        <taxon>Gordonia</taxon>
    </lineage>
</organism>
<protein>
    <submittedName>
        <fullName evidence="3">Leader peptidase (Prepilin peptidase) / N-methyltransferase</fullName>
    </submittedName>
</protein>
<dbReference type="RefSeq" id="WP_074849053.1">
    <property type="nucleotide sequence ID" value="NZ_FNLM01000034.1"/>
</dbReference>
<keyword evidence="1" id="KW-0812">Transmembrane</keyword>
<evidence type="ECO:0000313" key="4">
    <source>
        <dbReference type="Proteomes" id="UP000183180"/>
    </source>
</evidence>
<dbReference type="Gene3D" id="1.20.120.1220">
    <property type="match status" value="1"/>
</dbReference>
<dbReference type="GO" id="GO:0032259">
    <property type="term" value="P:methylation"/>
    <property type="evidence" value="ECO:0007669"/>
    <property type="project" value="UniProtKB-KW"/>
</dbReference>
<keyword evidence="1" id="KW-0472">Membrane</keyword>
<keyword evidence="3" id="KW-0489">Methyltransferase</keyword>
<dbReference type="AlphaFoldDB" id="A0A1H2HNY5"/>
<evidence type="ECO:0000259" key="2">
    <source>
        <dbReference type="Pfam" id="PF01478"/>
    </source>
</evidence>
<evidence type="ECO:0000256" key="1">
    <source>
        <dbReference type="SAM" id="Phobius"/>
    </source>
</evidence>
<dbReference type="EMBL" id="FNLM01000034">
    <property type="protein sequence ID" value="SDU33564.1"/>
    <property type="molecule type" value="Genomic_DNA"/>
</dbReference>
<feature type="transmembrane region" description="Helical" evidence="1">
    <location>
        <begin position="44"/>
        <end position="64"/>
    </location>
</feature>
<dbReference type="InterPro" id="IPR000045">
    <property type="entry name" value="Prepilin_IV_endopep_pep"/>
</dbReference>
<dbReference type="OrthoDB" id="4381368at2"/>
<dbReference type="STRING" id="158898.SAMN04488548_134584"/>
<feature type="transmembrane region" description="Helical" evidence="1">
    <location>
        <begin position="85"/>
        <end position="108"/>
    </location>
</feature>
<dbReference type="GO" id="GO:0004190">
    <property type="term" value="F:aspartic-type endopeptidase activity"/>
    <property type="evidence" value="ECO:0007669"/>
    <property type="project" value="InterPro"/>
</dbReference>
<proteinExistence type="predicted"/>
<dbReference type="Pfam" id="PF01478">
    <property type="entry name" value="Peptidase_A24"/>
    <property type="match status" value="1"/>
</dbReference>
<keyword evidence="1" id="KW-1133">Transmembrane helix</keyword>
<gene>
    <name evidence="3" type="ORF">SAMN04488548_134584</name>
</gene>
<dbReference type="GO" id="GO:0008168">
    <property type="term" value="F:methyltransferase activity"/>
    <property type="evidence" value="ECO:0007669"/>
    <property type="project" value="UniProtKB-KW"/>
</dbReference>
<accession>A0A1H2HNY5</accession>
<reference evidence="3 4" key="1">
    <citation type="submission" date="2016-10" db="EMBL/GenBank/DDBJ databases">
        <authorList>
            <person name="de Groot N.N."/>
        </authorList>
    </citation>
    <scope>NUCLEOTIDE SEQUENCE [LARGE SCALE GENOMIC DNA]</scope>
    <source>
        <strain evidence="3 4">DSM 44215</strain>
    </source>
</reference>
<keyword evidence="3" id="KW-0808">Transferase</keyword>
<feature type="domain" description="Prepilin type IV endopeptidase peptidase" evidence="2">
    <location>
        <begin position="5"/>
        <end position="99"/>
    </location>
</feature>
<dbReference type="GO" id="GO:0016020">
    <property type="term" value="C:membrane"/>
    <property type="evidence" value="ECO:0007669"/>
    <property type="project" value="InterPro"/>
</dbReference>
<dbReference type="Proteomes" id="UP000183180">
    <property type="component" value="Unassembled WGS sequence"/>
</dbReference>
<name>A0A1H2HNY5_9ACTN</name>